<evidence type="ECO:0000313" key="4">
    <source>
        <dbReference type="Proteomes" id="UP000440367"/>
    </source>
</evidence>
<dbReference type="SUPFAM" id="SSF52540">
    <property type="entry name" value="P-loop containing nucleoside triphosphate hydrolases"/>
    <property type="match status" value="1"/>
</dbReference>
<dbReference type="GO" id="GO:0016887">
    <property type="term" value="F:ATP hydrolysis activity"/>
    <property type="evidence" value="ECO:0007669"/>
    <property type="project" value="InterPro"/>
</dbReference>
<sequence>MRHRSTLSRLQLTETIAPESSGSDKKVTVKKSTVKFRIESHLPDASKRINATIDRAFTNYQTIELRKHRYALGEEKTFDNLFFEEKQQVLQLLGNFESRTGKFAIKGFPYNLDLLLHGPPGTGKTSLIKAIAQYTKRHGLDSPIEMDFEDVVFVMEDIDCASSIVKARASDVADSKSTGVGDDKPPQSEADKLVSTMIKSCLEDEK</sequence>
<protein>
    <recommendedName>
        <fullName evidence="2">ATPase AAA-type core domain-containing protein</fullName>
    </recommendedName>
</protein>
<dbReference type="PANTHER" id="PTHR23070">
    <property type="entry name" value="BCS1 AAA-TYPE ATPASE"/>
    <property type="match status" value="1"/>
</dbReference>
<organism evidence="3 4">
    <name type="scientific">Phytophthora fragariae</name>
    <dbReference type="NCBI Taxonomy" id="53985"/>
    <lineage>
        <taxon>Eukaryota</taxon>
        <taxon>Sar</taxon>
        <taxon>Stramenopiles</taxon>
        <taxon>Oomycota</taxon>
        <taxon>Peronosporomycetes</taxon>
        <taxon>Peronosporales</taxon>
        <taxon>Peronosporaceae</taxon>
        <taxon>Phytophthora</taxon>
    </lineage>
</organism>
<dbReference type="Pfam" id="PF00004">
    <property type="entry name" value="AAA"/>
    <property type="match status" value="1"/>
</dbReference>
<accession>A0A6A4A8K4</accession>
<gene>
    <name evidence="3" type="ORF">PF002_g5408</name>
</gene>
<dbReference type="AlphaFoldDB" id="A0A6A4A8K4"/>
<evidence type="ECO:0000259" key="2">
    <source>
        <dbReference type="Pfam" id="PF00004"/>
    </source>
</evidence>
<dbReference type="Gene3D" id="3.40.50.300">
    <property type="entry name" value="P-loop containing nucleotide triphosphate hydrolases"/>
    <property type="match status" value="1"/>
</dbReference>
<dbReference type="InterPro" id="IPR050747">
    <property type="entry name" value="Mitochondrial_chaperone_BCS1"/>
</dbReference>
<evidence type="ECO:0000256" key="1">
    <source>
        <dbReference type="SAM" id="MobiDB-lite"/>
    </source>
</evidence>
<dbReference type="Proteomes" id="UP000440367">
    <property type="component" value="Unassembled WGS sequence"/>
</dbReference>
<evidence type="ECO:0000313" key="3">
    <source>
        <dbReference type="EMBL" id="KAE9249226.1"/>
    </source>
</evidence>
<reference evidence="3 4" key="1">
    <citation type="submission" date="2018-08" db="EMBL/GenBank/DDBJ databases">
        <title>Genomic investigation of the strawberry pathogen Phytophthora fragariae indicates pathogenicity is determined by transcriptional variation in three key races.</title>
        <authorList>
            <person name="Adams T.M."/>
            <person name="Armitage A.D."/>
            <person name="Sobczyk M.K."/>
            <person name="Bates H.J."/>
            <person name="Dunwell J.M."/>
            <person name="Nellist C.F."/>
            <person name="Harrison R.J."/>
        </authorList>
    </citation>
    <scope>NUCLEOTIDE SEQUENCE [LARGE SCALE GENOMIC DNA]</scope>
    <source>
        <strain evidence="3 4">BC-1</strain>
    </source>
</reference>
<comment type="caution">
    <text evidence="3">The sequence shown here is derived from an EMBL/GenBank/DDBJ whole genome shotgun (WGS) entry which is preliminary data.</text>
</comment>
<feature type="compositionally biased region" description="Basic and acidic residues" evidence="1">
    <location>
        <begin position="181"/>
        <end position="192"/>
    </location>
</feature>
<dbReference type="GO" id="GO:0005524">
    <property type="term" value="F:ATP binding"/>
    <property type="evidence" value="ECO:0007669"/>
    <property type="project" value="InterPro"/>
</dbReference>
<proteinExistence type="predicted"/>
<feature type="region of interest" description="Disordered" evidence="1">
    <location>
        <begin position="171"/>
        <end position="193"/>
    </location>
</feature>
<dbReference type="InterPro" id="IPR003959">
    <property type="entry name" value="ATPase_AAA_core"/>
</dbReference>
<dbReference type="EMBL" id="QXGD01000176">
    <property type="protein sequence ID" value="KAE9249226.1"/>
    <property type="molecule type" value="Genomic_DNA"/>
</dbReference>
<dbReference type="InterPro" id="IPR027417">
    <property type="entry name" value="P-loop_NTPase"/>
</dbReference>
<feature type="domain" description="ATPase AAA-type core" evidence="2">
    <location>
        <begin position="114"/>
        <end position="151"/>
    </location>
</feature>
<name>A0A6A4A8K4_9STRA</name>